<proteinExistence type="predicted"/>
<dbReference type="InterPro" id="IPR052159">
    <property type="entry name" value="Competence_DNA_uptake"/>
</dbReference>
<dbReference type="InterPro" id="IPR036866">
    <property type="entry name" value="RibonucZ/Hydroxyglut_hydro"/>
</dbReference>
<accession>A0ABW6CQC0</accession>
<dbReference type="Gene3D" id="3.60.15.10">
    <property type="entry name" value="Ribonuclease Z/Hydroxyacylglutathione hydrolase-like"/>
    <property type="match status" value="1"/>
</dbReference>
<reference evidence="2 3" key="1">
    <citation type="submission" date="2022-09" db="EMBL/GenBank/DDBJ databases">
        <title>New species of Phenylobacterium.</title>
        <authorList>
            <person name="Mieszkin S."/>
        </authorList>
    </citation>
    <scope>NUCLEOTIDE SEQUENCE [LARGE SCALE GENOMIC DNA]</scope>
    <source>
        <strain evidence="2 3">HK31-G</strain>
    </source>
</reference>
<evidence type="ECO:0000259" key="1">
    <source>
        <dbReference type="Pfam" id="PF00753"/>
    </source>
</evidence>
<organism evidence="2 3">
    <name type="scientific">Phenylobacterium ferrooxidans</name>
    <dbReference type="NCBI Taxonomy" id="2982689"/>
    <lineage>
        <taxon>Bacteria</taxon>
        <taxon>Pseudomonadati</taxon>
        <taxon>Pseudomonadota</taxon>
        <taxon>Alphaproteobacteria</taxon>
        <taxon>Caulobacterales</taxon>
        <taxon>Caulobacteraceae</taxon>
        <taxon>Phenylobacterium</taxon>
    </lineage>
</organism>
<gene>
    <name evidence="2" type="ORF">OCL97_15065</name>
</gene>
<dbReference type="RefSeq" id="WP_377370733.1">
    <property type="nucleotide sequence ID" value="NZ_JAOTJD010000030.1"/>
</dbReference>
<name>A0ABW6CQC0_9CAUL</name>
<evidence type="ECO:0000313" key="2">
    <source>
        <dbReference type="EMBL" id="MFD3265277.1"/>
    </source>
</evidence>
<sequence length="367" mass="39491">MSSLPEIDEIEVSVLGKNFGESIVIHVGDSKWVVVDSLLDDSGVSAPLRYLQERGVDVAADLQLCVVTHWHGDHIGGMSSLLEAAPNAEVALPAVFGQDNFKSYLESCLKSKNTTDEPLREIARIGELLAPGKRPAPIYAQGTTPLLTLGPGRTSHGLSVTLTGLSPSNRDMHYFYLRLSPAPPGPGAAKPMAHRENDASIAAWLTIGEDAVLLGADLETVLAPDRGWNAILSSPHRPPGKASIYKVAHHGSVTGHHEGIWVDLLLPENIAAIAPWNRNTGLPKSADQMRILDLSPQAFVTAQVSSRKFKSTPSIDKTLSDFGILVADTNHRVGTIRFRKKISAPPGDWEVELSDGAIPLRDFVARS</sequence>
<dbReference type="SUPFAM" id="SSF56281">
    <property type="entry name" value="Metallo-hydrolase/oxidoreductase"/>
    <property type="match status" value="1"/>
</dbReference>
<dbReference type="Pfam" id="PF00753">
    <property type="entry name" value="Lactamase_B"/>
    <property type="match status" value="1"/>
</dbReference>
<keyword evidence="3" id="KW-1185">Reference proteome</keyword>
<protein>
    <submittedName>
        <fullName evidence="2">MBL fold metallo-hydrolase</fullName>
    </submittedName>
</protein>
<dbReference type="EMBL" id="JAOTJD010000030">
    <property type="protein sequence ID" value="MFD3265277.1"/>
    <property type="molecule type" value="Genomic_DNA"/>
</dbReference>
<dbReference type="PANTHER" id="PTHR30619">
    <property type="entry name" value="DNA INTERNALIZATION/COMPETENCE PROTEIN COMEC/REC2"/>
    <property type="match status" value="1"/>
</dbReference>
<evidence type="ECO:0000313" key="3">
    <source>
        <dbReference type="Proteomes" id="UP001598130"/>
    </source>
</evidence>
<comment type="caution">
    <text evidence="2">The sequence shown here is derived from an EMBL/GenBank/DDBJ whole genome shotgun (WGS) entry which is preliminary data.</text>
</comment>
<dbReference type="InterPro" id="IPR001279">
    <property type="entry name" value="Metallo-B-lactamas"/>
</dbReference>
<feature type="domain" description="Metallo-beta-lactamase" evidence="1">
    <location>
        <begin position="20"/>
        <end position="91"/>
    </location>
</feature>
<dbReference type="Proteomes" id="UP001598130">
    <property type="component" value="Unassembled WGS sequence"/>
</dbReference>
<dbReference type="PANTHER" id="PTHR30619:SF1">
    <property type="entry name" value="RECOMBINATION PROTEIN 2"/>
    <property type="match status" value="1"/>
</dbReference>